<dbReference type="GO" id="GO:0042910">
    <property type="term" value="F:xenobiotic transmembrane transporter activity"/>
    <property type="evidence" value="ECO:0007669"/>
    <property type="project" value="InterPro"/>
</dbReference>
<feature type="transmembrane region" description="Helical" evidence="10">
    <location>
        <begin position="317"/>
        <end position="336"/>
    </location>
</feature>
<comment type="caution">
    <text evidence="11">The sequence shown here is derived from an EMBL/GenBank/DDBJ whole genome shotgun (WGS) entry which is preliminary data.</text>
</comment>
<dbReference type="EMBL" id="QVLU01000037">
    <property type="protein sequence ID" value="RGE64731.1"/>
    <property type="molecule type" value="Genomic_DNA"/>
</dbReference>
<accession>A0A3E3I996</accession>
<feature type="transmembrane region" description="Helical" evidence="10">
    <location>
        <begin position="59"/>
        <end position="80"/>
    </location>
</feature>
<evidence type="ECO:0000256" key="3">
    <source>
        <dbReference type="ARBA" id="ARBA00022106"/>
    </source>
</evidence>
<dbReference type="GeneID" id="97986571"/>
<keyword evidence="5" id="KW-1003">Cell membrane</keyword>
<evidence type="ECO:0000313" key="11">
    <source>
        <dbReference type="EMBL" id="RGE63620.1"/>
    </source>
</evidence>
<keyword evidence="7 10" id="KW-1133">Transmembrane helix</keyword>
<dbReference type="Proteomes" id="UP000260812">
    <property type="component" value="Unassembled WGS sequence"/>
</dbReference>
<evidence type="ECO:0000256" key="2">
    <source>
        <dbReference type="ARBA" id="ARBA00008417"/>
    </source>
</evidence>
<feature type="transmembrane region" description="Helical" evidence="10">
    <location>
        <begin position="92"/>
        <end position="113"/>
    </location>
</feature>
<dbReference type="OrthoDB" id="9808954at2"/>
<comment type="similarity">
    <text evidence="2">Belongs to the multi antimicrobial extrusion (MATE) (TC 2.A.66.1) family. MepA subfamily.</text>
</comment>
<dbReference type="GO" id="GO:0046677">
    <property type="term" value="P:response to antibiotic"/>
    <property type="evidence" value="ECO:0007669"/>
    <property type="project" value="UniProtKB-KW"/>
</dbReference>
<dbReference type="GO" id="GO:0005886">
    <property type="term" value="C:plasma membrane"/>
    <property type="evidence" value="ECO:0007669"/>
    <property type="project" value="UniProtKB-SubCell"/>
</dbReference>
<feature type="transmembrane region" description="Helical" evidence="10">
    <location>
        <begin position="387"/>
        <end position="408"/>
    </location>
</feature>
<dbReference type="InterPro" id="IPR048279">
    <property type="entry name" value="MdtK-like"/>
</dbReference>
<dbReference type="AlphaFoldDB" id="A0A3E3I996"/>
<evidence type="ECO:0000313" key="12">
    <source>
        <dbReference type="EMBL" id="RGE64731.1"/>
    </source>
</evidence>
<keyword evidence="13" id="KW-1185">Reference proteome</keyword>
<evidence type="ECO:0000256" key="8">
    <source>
        <dbReference type="ARBA" id="ARBA00023136"/>
    </source>
</evidence>
<feature type="transmembrane region" description="Helical" evidence="10">
    <location>
        <begin position="163"/>
        <end position="184"/>
    </location>
</feature>
<sequence>MAIQLSDHFNYKRLLKFVFPSIIMMVFTSVYGVVDGLFVSNYVGKTAFATINLIMPMDMIFGGVGFMLGTGGSALVAKTLGEQDTDRANRYFSMIIWVTVIVGAVLSVIGIAVIRPVSILLGADEGMLPDCVLYGSIMMGFTITFMFQNAFQAFLITAERPNLGLAATIAAGISNMVLDALFFAVFDWGVAGAAVATGLSQCVGGVIPLIYFLRPNTSLLRLKRTKLEIRPIINACANGASEMVSSVTSSVVGILYNLQLLQYAGENGVASYGVLMYVQFVFAAIFLGYSMGSAPIISYHYGAEKHGELKNLFQKSVVLMGTIGGGMVVAAQLFAVPLSRLFVGYDATLFEMTVHAIRIAGVSFLIMGFNIFASAFFTALNNGGVSAVISFLRTFVFKLAAVLLLPLLLGLEGIWWAEVTAEISAFVLSLIFLFINRKKYHYVIMYNFFSYPQKPATRYR</sequence>
<evidence type="ECO:0000256" key="9">
    <source>
        <dbReference type="ARBA" id="ARBA00023251"/>
    </source>
</evidence>
<dbReference type="CDD" id="cd13143">
    <property type="entry name" value="MATE_MepA_like"/>
    <property type="match status" value="1"/>
</dbReference>
<dbReference type="InterPro" id="IPR045070">
    <property type="entry name" value="MATE_MepA-like"/>
</dbReference>
<evidence type="ECO:0000256" key="1">
    <source>
        <dbReference type="ARBA" id="ARBA00004651"/>
    </source>
</evidence>
<dbReference type="GO" id="GO:0015297">
    <property type="term" value="F:antiporter activity"/>
    <property type="evidence" value="ECO:0007669"/>
    <property type="project" value="InterPro"/>
</dbReference>
<keyword evidence="4" id="KW-0813">Transport</keyword>
<feature type="transmembrane region" description="Helical" evidence="10">
    <location>
        <begin position="276"/>
        <end position="297"/>
    </location>
</feature>
<feature type="transmembrane region" description="Helical" evidence="10">
    <location>
        <begin position="232"/>
        <end position="256"/>
    </location>
</feature>
<keyword evidence="9" id="KW-0046">Antibiotic resistance</keyword>
<evidence type="ECO:0000313" key="13">
    <source>
        <dbReference type="Proteomes" id="UP000260812"/>
    </source>
</evidence>
<evidence type="ECO:0000256" key="4">
    <source>
        <dbReference type="ARBA" id="ARBA00022448"/>
    </source>
</evidence>
<protein>
    <recommendedName>
        <fullName evidence="3">Multidrug export protein MepA</fullName>
    </recommendedName>
</protein>
<feature type="transmembrane region" description="Helical" evidence="10">
    <location>
        <begin position="356"/>
        <end position="380"/>
    </location>
</feature>
<name>A0A3E3I996_9FIRM</name>
<feature type="transmembrane region" description="Helical" evidence="10">
    <location>
        <begin position="190"/>
        <end position="212"/>
    </location>
</feature>
<gene>
    <name evidence="12" type="ORF">DWY69_26450</name>
    <name evidence="11" type="ORF">DXC51_06680</name>
</gene>
<dbReference type="PANTHER" id="PTHR43823:SF3">
    <property type="entry name" value="MULTIDRUG EXPORT PROTEIN MEPA"/>
    <property type="match status" value="1"/>
</dbReference>
<evidence type="ECO:0000256" key="5">
    <source>
        <dbReference type="ARBA" id="ARBA00022475"/>
    </source>
</evidence>
<dbReference type="RefSeq" id="WP_025488740.1">
    <property type="nucleotide sequence ID" value="NZ_JBKUNB010000001.1"/>
</dbReference>
<dbReference type="InterPro" id="IPR051327">
    <property type="entry name" value="MATE_MepA_subfamily"/>
</dbReference>
<feature type="transmembrane region" description="Helical" evidence="10">
    <location>
        <begin position="133"/>
        <end position="151"/>
    </location>
</feature>
<evidence type="ECO:0000256" key="7">
    <source>
        <dbReference type="ARBA" id="ARBA00022989"/>
    </source>
</evidence>
<dbReference type="EMBL" id="QVLV01000003">
    <property type="protein sequence ID" value="RGE63620.1"/>
    <property type="molecule type" value="Genomic_DNA"/>
</dbReference>
<proteinExistence type="inferred from homology"/>
<keyword evidence="6 10" id="KW-0812">Transmembrane</keyword>
<feature type="transmembrane region" description="Helical" evidence="10">
    <location>
        <begin position="414"/>
        <end position="435"/>
    </location>
</feature>
<dbReference type="PIRSF" id="PIRSF006603">
    <property type="entry name" value="DinF"/>
    <property type="match status" value="1"/>
</dbReference>
<feature type="transmembrane region" description="Helical" evidence="10">
    <location>
        <begin position="17"/>
        <end position="39"/>
    </location>
</feature>
<organism evidence="11 13">
    <name type="scientific">Eisenbergiella massiliensis</name>
    <dbReference type="NCBI Taxonomy" id="1720294"/>
    <lineage>
        <taxon>Bacteria</taxon>
        <taxon>Bacillati</taxon>
        <taxon>Bacillota</taxon>
        <taxon>Clostridia</taxon>
        <taxon>Lachnospirales</taxon>
        <taxon>Lachnospiraceae</taxon>
        <taxon>Eisenbergiella</taxon>
    </lineage>
</organism>
<keyword evidence="8 10" id="KW-0472">Membrane</keyword>
<reference evidence="11 14" key="1">
    <citation type="submission" date="2018-08" db="EMBL/GenBank/DDBJ databases">
        <title>A genome reference for cultivated species of the human gut microbiota.</title>
        <authorList>
            <person name="Zou Y."/>
            <person name="Xue W."/>
            <person name="Luo G."/>
        </authorList>
    </citation>
    <scope>NUCLEOTIDE SEQUENCE [LARGE SCALE GENOMIC DNA]</scope>
    <source>
        <strain evidence="12 14">AF26-4BH</strain>
        <strain evidence="11">TF05-5AC</strain>
    </source>
</reference>
<evidence type="ECO:0000313" key="14">
    <source>
        <dbReference type="Proteomes" id="UP000261166"/>
    </source>
</evidence>
<dbReference type="PANTHER" id="PTHR43823">
    <property type="entry name" value="SPORULATION PROTEIN YKVU"/>
    <property type="match status" value="1"/>
</dbReference>
<dbReference type="InterPro" id="IPR002528">
    <property type="entry name" value="MATE_fam"/>
</dbReference>
<dbReference type="Pfam" id="PF01554">
    <property type="entry name" value="MatE"/>
    <property type="match status" value="2"/>
</dbReference>
<dbReference type="Proteomes" id="UP000261166">
    <property type="component" value="Unassembled WGS sequence"/>
</dbReference>
<evidence type="ECO:0000256" key="6">
    <source>
        <dbReference type="ARBA" id="ARBA00022692"/>
    </source>
</evidence>
<comment type="subcellular location">
    <subcellularLocation>
        <location evidence="1">Cell membrane</location>
        <topology evidence="1">Multi-pass membrane protein</topology>
    </subcellularLocation>
</comment>
<evidence type="ECO:0000256" key="10">
    <source>
        <dbReference type="SAM" id="Phobius"/>
    </source>
</evidence>